<accession>A0A8S2X7M3</accession>
<sequence length="196" mass="22083">MPFSNKALSDESYSQMIYAGRPISAILHTNTTRASTPPDSCTIREANSSTLYNNPEELFGLNAKDLFGTHVEPIIVSKTTPKDSNSEKNRTKRNLFHKQHHLWQQDVDQIIDLYNIHRSSTYRTTVPFESKPPVVDNEQKTDSIVSTRRNSIVGGTAKKLLQRNLPRSKTSTLAQLNLTRRNSVIHRPATVKVANA</sequence>
<organism evidence="1 2">
    <name type="scientific">Didymodactylos carnosus</name>
    <dbReference type="NCBI Taxonomy" id="1234261"/>
    <lineage>
        <taxon>Eukaryota</taxon>
        <taxon>Metazoa</taxon>
        <taxon>Spiralia</taxon>
        <taxon>Gnathifera</taxon>
        <taxon>Rotifera</taxon>
        <taxon>Eurotatoria</taxon>
        <taxon>Bdelloidea</taxon>
        <taxon>Philodinida</taxon>
        <taxon>Philodinidae</taxon>
        <taxon>Didymodactylos</taxon>
    </lineage>
</organism>
<protein>
    <submittedName>
        <fullName evidence="1">Uncharacterized protein</fullName>
    </submittedName>
</protein>
<reference evidence="1" key="1">
    <citation type="submission" date="2021-02" db="EMBL/GenBank/DDBJ databases">
        <authorList>
            <person name="Nowell W R."/>
        </authorList>
    </citation>
    <scope>NUCLEOTIDE SEQUENCE</scope>
</reference>
<evidence type="ECO:0000313" key="1">
    <source>
        <dbReference type="EMBL" id="CAF4480857.1"/>
    </source>
</evidence>
<dbReference type="AlphaFoldDB" id="A0A8S2X7M3"/>
<evidence type="ECO:0000313" key="2">
    <source>
        <dbReference type="Proteomes" id="UP000682733"/>
    </source>
</evidence>
<name>A0A8S2X7M3_9BILA</name>
<dbReference type="Proteomes" id="UP000682733">
    <property type="component" value="Unassembled WGS sequence"/>
</dbReference>
<gene>
    <name evidence="1" type="ORF">TMI583_LOCUS47135</name>
</gene>
<dbReference type="EMBL" id="CAJOBA010090155">
    <property type="protein sequence ID" value="CAF4480857.1"/>
    <property type="molecule type" value="Genomic_DNA"/>
</dbReference>
<comment type="caution">
    <text evidence="1">The sequence shown here is derived from an EMBL/GenBank/DDBJ whole genome shotgun (WGS) entry which is preliminary data.</text>
</comment>
<proteinExistence type="predicted"/>